<dbReference type="GO" id="GO:0004672">
    <property type="term" value="F:protein kinase activity"/>
    <property type="evidence" value="ECO:0007669"/>
    <property type="project" value="UniProtKB-ARBA"/>
</dbReference>
<name>A0AAE9ZBP8_9PROT</name>
<dbReference type="Gene3D" id="1.20.120.160">
    <property type="entry name" value="HPT domain"/>
    <property type="match status" value="1"/>
</dbReference>
<keyword evidence="2" id="KW-0597">Phosphoprotein</keyword>
<evidence type="ECO:0000313" key="4">
    <source>
        <dbReference type="EMBL" id="WDI31186.1"/>
    </source>
</evidence>
<proteinExistence type="predicted"/>
<dbReference type="Pfam" id="PF01627">
    <property type="entry name" value="Hpt"/>
    <property type="match status" value="1"/>
</dbReference>
<feature type="domain" description="HPt" evidence="3">
    <location>
        <begin position="19"/>
        <end position="122"/>
    </location>
</feature>
<protein>
    <submittedName>
        <fullName evidence="4">Hpt domain-containing protein</fullName>
    </submittedName>
</protein>
<dbReference type="EMBL" id="CP118166">
    <property type="protein sequence ID" value="WDI31186.1"/>
    <property type="molecule type" value="Genomic_DNA"/>
</dbReference>
<dbReference type="InterPro" id="IPR008207">
    <property type="entry name" value="Sig_transdc_His_kin_Hpt_dom"/>
</dbReference>
<dbReference type="RefSeq" id="WP_274493015.1">
    <property type="nucleotide sequence ID" value="NZ_CP118166.1"/>
</dbReference>
<keyword evidence="1" id="KW-0902">Two-component regulatory system</keyword>
<sequence length="122" mass="13381">MTAASAIDFNHLNKYVMGDDTLRDEVLSIFVEQLGMLLEKFDPAIDDYSWKNTAHTLKGAARGVGAWDVGDLCQEAETLTGDVGNKEKARKMLLEALKRKSKDVIEAAQNVVGGREEGLINV</sequence>
<dbReference type="GO" id="GO:0000160">
    <property type="term" value="P:phosphorelay signal transduction system"/>
    <property type="evidence" value="ECO:0007669"/>
    <property type="project" value="UniProtKB-KW"/>
</dbReference>
<dbReference type="AlphaFoldDB" id="A0AAE9ZBP8"/>
<evidence type="ECO:0000259" key="3">
    <source>
        <dbReference type="PROSITE" id="PS50894"/>
    </source>
</evidence>
<dbReference type="Proteomes" id="UP001214043">
    <property type="component" value="Chromosome"/>
</dbReference>
<dbReference type="KEGG" id="hfl:PUV54_14640"/>
<dbReference type="SUPFAM" id="SSF47226">
    <property type="entry name" value="Histidine-containing phosphotransfer domain, HPT domain"/>
    <property type="match status" value="1"/>
</dbReference>
<reference evidence="4" key="1">
    <citation type="submission" date="2023-02" db="EMBL/GenBank/DDBJ databases">
        <title>Genome sequence of Hyphococcus flavus.</title>
        <authorList>
            <person name="Rong J.-C."/>
            <person name="Zhao Q."/>
            <person name="Yi M."/>
            <person name="Wu J.-Y."/>
        </authorList>
    </citation>
    <scope>NUCLEOTIDE SEQUENCE</scope>
    <source>
        <strain evidence="4">MCCC 1K03223</strain>
    </source>
</reference>
<organism evidence="4 5">
    <name type="scientific">Hyphococcus flavus</name>
    <dbReference type="NCBI Taxonomy" id="1866326"/>
    <lineage>
        <taxon>Bacteria</taxon>
        <taxon>Pseudomonadati</taxon>
        <taxon>Pseudomonadota</taxon>
        <taxon>Alphaproteobacteria</taxon>
        <taxon>Parvularculales</taxon>
        <taxon>Parvularculaceae</taxon>
        <taxon>Hyphococcus</taxon>
    </lineage>
</organism>
<dbReference type="PROSITE" id="PS50894">
    <property type="entry name" value="HPT"/>
    <property type="match status" value="1"/>
</dbReference>
<evidence type="ECO:0000256" key="2">
    <source>
        <dbReference type="PROSITE-ProRule" id="PRU00110"/>
    </source>
</evidence>
<evidence type="ECO:0000256" key="1">
    <source>
        <dbReference type="ARBA" id="ARBA00023012"/>
    </source>
</evidence>
<evidence type="ECO:0000313" key="5">
    <source>
        <dbReference type="Proteomes" id="UP001214043"/>
    </source>
</evidence>
<accession>A0AAE9ZBP8</accession>
<feature type="modified residue" description="Phosphohistidine" evidence="2">
    <location>
        <position position="55"/>
    </location>
</feature>
<gene>
    <name evidence="4" type="ORF">PUV54_14640</name>
</gene>
<dbReference type="InterPro" id="IPR036641">
    <property type="entry name" value="HPT_dom_sf"/>
</dbReference>
<keyword evidence="5" id="KW-1185">Reference proteome</keyword>